<keyword evidence="3" id="KW-0813">Transport</keyword>
<feature type="domain" description="Cation/H+ exchanger transmembrane" evidence="13">
    <location>
        <begin position="711"/>
        <end position="836"/>
    </location>
</feature>
<accession>A0A813KT16</accession>
<keyword evidence="4 12" id="KW-0812">Transmembrane</keyword>
<dbReference type="InterPro" id="IPR013783">
    <property type="entry name" value="Ig-like_fold"/>
</dbReference>
<evidence type="ECO:0000313" key="14">
    <source>
        <dbReference type="EMBL" id="CAE8711105.1"/>
    </source>
</evidence>
<evidence type="ECO:0000256" key="1">
    <source>
        <dbReference type="ARBA" id="ARBA00004141"/>
    </source>
</evidence>
<feature type="domain" description="Cation/H+ exchanger transmembrane" evidence="13">
    <location>
        <begin position="566"/>
        <end position="710"/>
    </location>
</feature>
<keyword evidence="6 12" id="KW-1133">Transmembrane helix</keyword>
<evidence type="ECO:0000256" key="6">
    <source>
        <dbReference type="ARBA" id="ARBA00022989"/>
    </source>
</evidence>
<dbReference type="PANTHER" id="PTHR10110:SF187">
    <property type="entry name" value="SODIUM_HYDROGEN EXCHANGER"/>
    <property type="match status" value="1"/>
</dbReference>
<feature type="region of interest" description="Disordered" evidence="11">
    <location>
        <begin position="315"/>
        <end position="345"/>
    </location>
</feature>
<evidence type="ECO:0000256" key="7">
    <source>
        <dbReference type="ARBA" id="ARBA00023053"/>
    </source>
</evidence>
<dbReference type="GO" id="GO:0015385">
    <property type="term" value="F:sodium:proton antiporter activity"/>
    <property type="evidence" value="ECO:0007669"/>
    <property type="project" value="InterPro"/>
</dbReference>
<feature type="transmembrane region" description="Helical" evidence="12">
    <location>
        <begin position="204"/>
        <end position="224"/>
    </location>
</feature>
<dbReference type="InterPro" id="IPR004709">
    <property type="entry name" value="NaH_exchanger"/>
</dbReference>
<dbReference type="GO" id="GO:0005886">
    <property type="term" value="C:plasma membrane"/>
    <property type="evidence" value="ECO:0007669"/>
    <property type="project" value="TreeGrafter"/>
</dbReference>
<dbReference type="Pfam" id="PF11999">
    <property type="entry name" value="Ice_binding"/>
    <property type="match status" value="1"/>
</dbReference>
<keyword evidence="10" id="KW-0739">Sodium transport</keyword>
<protein>
    <recommendedName>
        <fullName evidence="13">Cation/H+ exchanger transmembrane domain-containing protein</fullName>
    </recommendedName>
</protein>
<feature type="transmembrane region" description="Helical" evidence="12">
    <location>
        <begin position="738"/>
        <end position="755"/>
    </location>
</feature>
<keyword evidence="7" id="KW-0915">Sodium</keyword>
<reference evidence="14" key="1">
    <citation type="submission" date="2021-02" db="EMBL/GenBank/DDBJ databases">
        <authorList>
            <person name="Dougan E. K."/>
            <person name="Rhodes N."/>
            <person name="Thang M."/>
            <person name="Chan C."/>
        </authorList>
    </citation>
    <scope>NUCLEOTIDE SEQUENCE</scope>
</reference>
<dbReference type="Pfam" id="PF03083">
    <property type="entry name" value="MtN3_slv"/>
    <property type="match status" value="1"/>
</dbReference>
<feature type="transmembrane region" description="Helical" evidence="12">
    <location>
        <begin position="589"/>
        <end position="610"/>
    </location>
</feature>
<dbReference type="PRINTS" id="PR01084">
    <property type="entry name" value="NAHEXCHNGR"/>
</dbReference>
<dbReference type="Gene3D" id="1.20.1280.290">
    <property type="match status" value="1"/>
</dbReference>
<dbReference type="EMBL" id="CAJNNW010032112">
    <property type="protein sequence ID" value="CAE8711105.1"/>
    <property type="molecule type" value="Genomic_DNA"/>
</dbReference>
<dbReference type="InterPro" id="IPR004316">
    <property type="entry name" value="SWEET_rpt"/>
</dbReference>
<evidence type="ECO:0000259" key="13">
    <source>
        <dbReference type="Pfam" id="PF00999"/>
    </source>
</evidence>
<dbReference type="PANTHER" id="PTHR10110">
    <property type="entry name" value="SODIUM/HYDROGEN EXCHANGER"/>
    <property type="match status" value="1"/>
</dbReference>
<dbReference type="Gene3D" id="6.10.140.1330">
    <property type="match status" value="1"/>
</dbReference>
<feature type="transmembrane region" description="Helical" evidence="12">
    <location>
        <begin position="800"/>
        <end position="820"/>
    </location>
</feature>
<evidence type="ECO:0000256" key="10">
    <source>
        <dbReference type="ARBA" id="ARBA00023201"/>
    </source>
</evidence>
<dbReference type="Pfam" id="PF05345">
    <property type="entry name" value="He_PIG"/>
    <property type="match status" value="2"/>
</dbReference>
<evidence type="ECO:0000313" key="15">
    <source>
        <dbReference type="Proteomes" id="UP000626109"/>
    </source>
</evidence>
<dbReference type="GO" id="GO:0098719">
    <property type="term" value="P:sodium ion import across plasma membrane"/>
    <property type="evidence" value="ECO:0007669"/>
    <property type="project" value="TreeGrafter"/>
</dbReference>
<comment type="similarity">
    <text evidence="2">Belongs to the ice-binding protein family.</text>
</comment>
<evidence type="ECO:0000256" key="4">
    <source>
        <dbReference type="ARBA" id="ARBA00022692"/>
    </source>
</evidence>
<comment type="caution">
    <text evidence="14">The sequence shown here is derived from an EMBL/GenBank/DDBJ whole genome shotgun (WGS) entry which is preliminary data.</text>
</comment>
<evidence type="ECO:0000256" key="3">
    <source>
        <dbReference type="ARBA" id="ARBA00022448"/>
    </source>
</evidence>
<sequence length="1444" mass="154217">MPASHDEALVTNLLGLTGVVCSLGVSLSSLSSVREARKVGSLGGLDTRTWPLFAKAGFLWTCYAIRLGDVWLCLACSFSSVIWLYYCLTAIRLLSQEEGELRPTAPEPWEGGLLRRRAVDMYRKTATEKTEKGLAAGFGFTLCVAFACNPWNIAGLSFLEAVITPEIKLSVFSSICGFSSLLLYIKPSSRLWILVKCRDASTIFLPLVLAQLVQNLVWTTYGILVLDPRVYIPYGFGVLVCLVQLLLKCVFRRAGAAVEDAALKEEPGLFMESLPPIPCDKPVIQASSRIASKSTACDSISSSVAAESHVVSDAATATKSGGSPMSPSEVATFGRRRNTIDLPDQSDRLKAQGVYEDYLKWQDWEKQQSEHETEQSATWRQRKVAIGDMETAYTDAAGRTDPDYLDLGSGDLGGTTLGPGLYKFRSDVDIPTGCTISGTSSSADMWISQVAGNLNMAANKRITLAGGASASKIFWQVAGYVEVGSGAHMEGILLVKTKGDFLTGSSLNGRILSQTAVNLDSSTVTQPPHFGRHSLPRIEFLADGRWLVFHLAIKCLRESACTIVQLLGTILYVSTWGGESLAMDSNLESLVFCGILKYFCLPVIIFESGWSLRLRDFISQFGYILLVAVLGTAVSILVVAQLIMAASDYHIIQDPRTAYAIACLISSTDPVATLSTFGSLNVDPLLFIMVFGESQINDAVAITIFQSLNSHSASQAILFIFVSCYFTYALAKEVGMSGIITVLFNSILMGVYAPAHLSVESTTLASFLLKQMSSLADMIIFMLCGISVVFVTWEGLVLGLWLCLFCLVGRAAAIFPWGMISNVIKHFVGTYSLPCGADIFPSITGGNPSPCRCKVGQTYSLPWQVIVLLLAVARWGGHIPFSYRWQSLSLLLQGGADIFPAVTGDSPSPCRCKVGQTYSFQLQVAIPLLAVARWGRHIPCGDRWQSFSLPVQGGADIFPSVAGGNPSPCRCTVGQTYSLCQSFSLPLQGGADIFPAVTGDSPSPCRCKVTVLLLAVARLGRHIPCAVLLLAVARWGRHIPFNYRWQSLSLPLQGGADTFPAVTGESPSPCRCKLGQTYSFQLQVAIPLVAVARWGRHIPCRDRCQSFSLPLQGGADIFPAVTGDSPSPCRCKVTCSLPLQGGADIFPAVTGDSPPPCRCKVGQTYSLPLQVAVLLLAVARYPSVTSELVTGEAVSWEPELQGGGALAWSVRPDLPKGLELMASSGTISGIPFEAVESGLFEVAASNAGGKAVSSLRLQVRLAPPRAPVYRVPAEGLVVEVSEHLELEPEATSSGTLFSVSPELPRGLTIDEATGVISGVSSTSAAMAVYQVTCRNDGGEASSGLSLEVSLRPPSALCFPELVDSRLWAKAQVTLTPKVSGAPTAFTVSPDLPLGLSLDAATGVISGVPALVSESSIWTVEAGNDAGVCSAELVFSVQVAHALRP</sequence>
<feature type="transmembrane region" description="Helical" evidence="12">
    <location>
        <begin position="775"/>
        <end position="793"/>
    </location>
</feature>
<feature type="transmembrane region" description="Helical" evidence="12">
    <location>
        <begin position="12"/>
        <end position="30"/>
    </location>
</feature>
<feature type="transmembrane region" description="Helical" evidence="12">
    <location>
        <begin position="167"/>
        <end position="184"/>
    </location>
</feature>
<name>A0A813KT16_POLGL</name>
<feature type="compositionally biased region" description="Polar residues" evidence="11">
    <location>
        <begin position="317"/>
        <end position="326"/>
    </location>
</feature>
<dbReference type="GO" id="GO:0015386">
    <property type="term" value="F:potassium:proton antiporter activity"/>
    <property type="evidence" value="ECO:0007669"/>
    <property type="project" value="TreeGrafter"/>
</dbReference>
<evidence type="ECO:0000256" key="5">
    <source>
        <dbReference type="ARBA" id="ARBA00022729"/>
    </source>
</evidence>
<dbReference type="InterPro" id="IPR018422">
    <property type="entry name" value="Cation/H_exchanger_CPA1"/>
</dbReference>
<feature type="transmembrane region" description="Helical" evidence="12">
    <location>
        <begin position="559"/>
        <end position="577"/>
    </location>
</feature>
<keyword evidence="9 12" id="KW-0472">Membrane</keyword>
<dbReference type="InterPro" id="IPR021884">
    <property type="entry name" value="Ice-bd_prot"/>
</dbReference>
<evidence type="ECO:0000256" key="12">
    <source>
        <dbReference type="SAM" id="Phobius"/>
    </source>
</evidence>
<evidence type="ECO:0000256" key="11">
    <source>
        <dbReference type="SAM" id="MobiDB-lite"/>
    </source>
</evidence>
<dbReference type="Gene3D" id="2.60.40.10">
    <property type="entry name" value="Immunoglobulins"/>
    <property type="match status" value="3"/>
</dbReference>
<evidence type="ECO:0000256" key="8">
    <source>
        <dbReference type="ARBA" id="ARBA00023065"/>
    </source>
</evidence>
<feature type="transmembrane region" description="Helical" evidence="12">
    <location>
        <begin position="133"/>
        <end position="155"/>
    </location>
</feature>
<dbReference type="Pfam" id="PF00999">
    <property type="entry name" value="Na_H_Exchanger"/>
    <property type="match status" value="2"/>
</dbReference>
<evidence type="ECO:0000256" key="9">
    <source>
        <dbReference type="ARBA" id="ARBA00023136"/>
    </source>
</evidence>
<organism evidence="14 15">
    <name type="scientific">Polarella glacialis</name>
    <name type="common">Dinoflagellate</name>
    <dbReference type="NCBI Taxonomy" id="89957"/>
    <lineage>
        <taxon>Eukaryota</taxon>
        <taxon>Sar</taxon>
        <taxon>Alveolata</taxon>
        <taxon>Dinophyceae</taxon>
        <taxon>Suessiales</taxon>
        <taxon>Suessiaceae</taxon>
        <taxon>Polarella</taxon>
    </lineage>
</organism>
<dbReference type="Proteomes" id="UP000626109">
    <property type="component" value="Unassembled WGS sequence"/>
</dbReference>
<proteinExistence type="inferred from homology"/>
<dbReference type="GO" id="GO:0051453">
    <property type="term" value="P:regulation of intracellular pH"/>
    <property type="evidence" value="ECO:0007669"/>
    <property type="project" value="TreeGrafter"/>
</dbReference>
<feature type="transmembrane region" description="Helical" evidence="12">
    <location>
        <begin position="713"/>
        <end position="731"/>
    </location>
</feature>
<gene>
    <name evidence="14" type="ORF">PGLA2088_LOCUS36313</name>
</gene>
<feature type="transmembrane region" description="Helical" evidence="12">
    <location>
        <begin position="622"/>
        <end position="646"/>
    </location>
</feature>
<evidence type="ECO:0000256" key="2">
    <source>
        <dbReference type="ARBA" id="ARBA00005445"/>
    </source>
</evidence>
<keyword evidence="5" id="KW-0732">Signal</keyword>
<feature type="non-terminal residue" evidence="14">
    <location>
        <position position="1444"/>
    </location>
</feature>
<keyword evidence="8" id="KW-0406">Ion transport</keyword>
<dbReference type="InterPro" id="IPR006153">
    <property type="entry name" value="Cation/H_exchanger_TM"/>
</dbReference>
<feature type="transmembrane region" description="Helical" evidence="12">
    <location>
        <begin position="230"/>
        <end position="247"/>
    </location>
</feature>
<comment type="subcellular location">
    <subcellularLocation>
        <location evidence="1">Membrane</location>
        <topology evidence="1">Multi-pass membrane protein</topology>
    </subcellularLocation>
</comment>